<dbReference type="Gene3D" id="3.40.390.10">
    <property type="entry name" value="Collagenase (Catalytic Domain)"/>
    <property type="match status" value="1"/>
</dbReference>
<dbReference type="PANTHER" id="PTHR10127:SF780">
    <property type="entry name" value="METALLOENDOPEPTIDASE"/>
    <property type="match status" value="1"/>
</dbReference>
<keyword evidence="3 6" id="KW-0378">Hydrolase</keyword>
<dbReference type="EC" id="3.4.24.-" evidence="7"/>
<accession>A0ABQ9E2L3</accession>
<evidence type="ECO:0000256" key="5">
    <source>
        <dbReference type="ARBA" id="ARBA00023049"/>
    </source>
</evidence>
<proteinExistence type="predicted"/>
<dbReference type="Proteomes" id="UP001217089">
    <property type="component" value="Unassembled WGS sequence"/>
</dbReference>
<dbReference type="InterPro" id="IPR001506">
    <property type="entry name" value="Peptidase_M12A"/>
</dbReference>
<dbReference type="PANTHER" id="PTHR10127">
    <property type="entry name" value="DISCOIDIN, CUB, EGF, LAMININ , AND ZINC METALLOPROTEASE DOMAIN CONTAINING"/>
    <property type="match status" value="1"/>
</dbReference>
<sequence>MESGCLYKSTALHEFCHALGMQHEQSRKDRDKHVIVNFDNVNENEKSNFEKEETLDKNPYDYYSVMQYELKVTFYGIFPDAW</sequence>
<feature type="active site" evidence="6">
    <location>
        <position position="14"/>
    </location>
</feature>
<feature type="binding site" evidence="6">
    <location>
        <position position="23"/>
    </location>
    <ligand>
        <name>Zn(2+)</name>
        <dbReference type="ChEBI" id="CHEBI:29105"/>
        <note>catalytic</note>
    </ligand>
</feature>
<organism evidence="9 10">
    <name type="scientific">Tegillarca granosa</name>
    <name type="common">Malaysian cockle</name>
    <name type="synonym">Anadara granosa</name>
    <dbReference type="NCBI Taxonomy" id="220873"/>
    <lineage>
        <taxon>Eukaryota</taxon>
        <taxon>Metazoa</taxon>
        <taxon>Spiralia</taxon>
        <taxon>Lophotrochozoa</taxon>
        <taxon>Mollusca</taxon>
        <taxon>Bivalvia</taxon>
        <taxon>Autobranchia</taxon>
        <taxon>Pteriomorphia</taxon>
        <taxon>Arcoida</taxon>
        <taxon>Arcoidea</taxon>
        <taxon>Arcidae</taxon>
        <taxon>Tegillarca</taxon>
    </lineage>
</organism>
<comment type="cofactor">
    <cofactor evidence="6 7">
        <name>Zn(2+)</name>
        <dbReference type="ChEBI" id="CHEBI:29105"/>
    </cofactor>
    <text evidence="6 7">Binds 1 zinc ion per subunit.</text>
</comment>
<dbReference type="EMBL" id="JARBDR010000923">
    <property type="protein sequence ID" value="KAJ8298379.1"/>
    <property type="molecule type" value="Genomic_DNA"/>
</dbReference>
<evidence type="ECO:0000256" key="4">
    <source>
        <dbReference type="ARBA" id="ARBA00022833"/>
    </source>
</evidence>
<comment type="caution">
    <text evidence="6">Lacks conserved residue(s) required for the propagation of feature annotation.</text>
</comment>
<evidence type="ECO:0000256" key="6">
    <source>
        <dbReference type="PROSITE-ProRule" id="PRU01211"/>
    </source>
</evidence>
<dbReference type="SUPFAM" id="SSF55486">
    <property type="entry name" value="Metalloproteases ('zincins'), catalytic domain"/>
    <property type="match status" value="1"/>
</dbReference>
<evidence type="ECO:0000313" key="9">
    <source>
        <dbReference type="EMBL" id="KAJ8298379.1"/>
    </source>
</evidence>
<name>A0ABQ9E2L3_TEGGR</name>
<evidence type="ECO:0000256" key="3">
    <source>
        <dbReference type="ARBA" id="ARBA00022801"/>
    </source>
</evidence>
<keyword evidence="2 6" id="KW-0479">Metal-binding</keyword>
<dbReference type="Pfam" id="PF01400">
    <property type="entry name" value="Astacin"/>
    <property type="match status" value="1"/>
</dbReference>
<keyword evidence="1 6" id="KW-0645">Protease</keyword>
<evidence type="ECO:0000256" key="1">
    <source>
        <dbReference type="ARBA" id="ARBA00022670"/>
    </source>
</evidence>
<evidence type="ECO:0000256" key="2">
    <source>
        <dbReference type="ARBA" id="ARBA00022723"/>
    </source>
</evidence>
<evidence type="ECO:0000313" key="10">
    <source>
        <dbReference type="Proteomes" id="UP001217089"/>
    </source>
</evidence>
<protein>
    <recommendedName>
        <fullName evidence="7">Metalloendopeptidase</fullName>
        <ecNumber evidence="7">3.4.24.-</ecNumber>
    </recommendedName>
</protein>
<dbReference type="PROSITE" id="PS51864">
    <property type="entry name" value="ASTACIN"/>
    <property type="match status" value="1"/>
</dbReference>
<evidence type="ECO:0000259" key="8">
    <source>
        <dbReference type="PROSITE" id="PS51864"/>
    </source>
</evidence>
<gene>
    <name evidence="9" type="ORF">KUTeg_024910</name>
</gene>
<dbReference type="PRINTS" id="PR00480">
    <property type="entry name" value="ASTACIN"/>
</dbReference>
<feature type="binding site" evidence="6">
    <location>
        <position position="13"/>
    </location>
    <ligand>
        <name>Zn(2+)</name>
        <dbReference type="ChEBI" id="CHEBI:29105"/>
        <note>catalytic</note>
    </ligand>
</feature>
<reference evidence="9 10" key="1">
    <citation type="submission" date="2022-12" db="EMBL/GenBank/DDBJ databases">
        <title>Chromosome-level genome of Tegillarca granosa.</title>
        <authorList>
            <person name="Kim J."/>
        </authorList>
    </citation>
    <scope>NUCLEOTIDE SEQUENCE [LARGE SCALE GENOMIC DNA]</scope>
    <source>
        <strain evidence="9">Teg-2019</strain>
        <tissue evidence="9">Adductor muscle</tissue>
    </source>
</reference>
<keyword evidence="4 6" id="KW-0862">Zinc</keyword>
<feature type="domain" description="Peptidase M12A" evidence="8">
    <location>
        <begin position="1"/>
        <end position="82"/>
    </location>
</feature>
<evidence type="ECO:0000256" key="7">
    <source>
        <dbReference type="RuleBase" id="RU361183"/>
    </source>
</evidence>
<feature type="binding site" evidence="6">
    <location>
        <position position="17"/>
    </location>
    <ligand>
        <name>Zn(2+)</name>
        <dbReference type="ChEBI" id="CHEBI:29105"/>
        <note>catalytic</note>
    </ligand>
</feature>
<dbReference type="InterPro" id="IPR024079">
    <property type="entry name" value="MetalloPept_cat_dom_sf"/>
</dbReference>
<keyword evidence="5 6" id="KW-0482">Metalloprotease</keyword>
<keyword evidence="10" id="KW-1185">Reference proteome</keyword>
<comment type="caution">
    <text evidence="9">The sequence shown here is derived from an EMBL/GenBank/DDBJ whole genome shotgun (WGS) entry which is preliminary data.</text>
</comment>